<evidence type="ECO:0000256" key="3">
    <source>
        <dbReference type="ARBA" id="ARBA00022722"/>
    </source>
</evidence>
<protein>
    <recommendedName>
        <fullName evidence="6">Exodeoxyribonuclease VII small subunit</fullName>
        <ecNumber evidence="6">3.1.11.6</ecNumber>
    </recommendedName>
</protein>
<keyword evidence="4 8" id="KW-0378">Hydrolase</keyword>
<reference evidence="8 9" key="1">
    <citation type="journal article" date="2020" name="J Geophys Res Biogeosci">
        <title>Magnetotaxis as an Adaptation to Enable Bacterial Shuttling of Microbial Sulfur and Sulfur Cycling Across Aquatic Oxic#Anoxic Interfaces.</title>
        <authorList>
            <person name="Li J."/>
            <person name="Liu P."/>
            <person name="Wang J."/>
            <person name="Roberts A.P."/>
            <person name="Pan Y."/>
        </authorList>
    </citation>
    <scope>NUCLEOTIDE SEQUENCE [LARGE SCALE GENOMIC DNA]</scope>
    <source>
        <strain evidence="8 9">MYR-1_YQ</strain>
    </source>
</reference>
<dbReference type="NCBIfam" id="TIGR01280">
    <property type="entry name" value="xseB"/>
    <property type="match status" value="1"/>
</dbReference>
<dbReference type="RefSeq" id="WP_218250921.1">
    <property type="nucleotide sequence ID" value="NZ_JABXWD010000017.1"/>
</dbReference>
<evidence type="ECO:0000256" key="2">
    <source>
        <dbReference type="ARBA" id="ARBA00022490"/>
    </source>
</evidence>
<evidence type="ECO:0000256" key="7">
    <source>
        <dbReference type="SAM" id="Coils"/>
    </source>
</evidence>
<evidence type="ECO:0000256" key="1">
    <source>
        <dbReference type="ARBA" id="ARBA00009998"/>
    </source>
</evidence>
<keyword evidence="9" id="KW-1185">Reference proteome</keyword>
<evidence type="ECO:0000313" key="9">
    <source>
        <dbReference type="Proteomes" id="UP001196980"/>
    </source>
</evidence>
<keyword evidence="7" id="KW-0175">Coiled coil</keyword>
<keyword evidence="2" id="KW-0963">Cytoplasm</keyword>
<dbReference type="Pfam" id="PF02609">
    <property type="entry name" value="Exonuc_VII_S"/>
    <property type="match status" value="1"/>
</dbReference>
<dbReference type="SUPFAM" id="SSF116842">
    <property type="entry name" value="XseB-like"/>
    <property type="match status" value="1"/>
</dbReference>
<keyword evidence="5" id="KW-0269">Exonuclease</keyword>
<evidence type="ECO:0000256" key="5">
    <source>
        <dbReference type="ARBA" id="ARBA00022839"/>
    </source>
</evidence>
<evidence type="ECO:0000313" key="8">
    <source>
        <dbReference type="EMBL" id="MBV6340303.1"/>
    </source>
</evidence>
<sequence length="71" mass="8215">MKEEKTYSQAIKEIEAIITDIEKETIDVDVLTERVKTAIELIKDCKGRLRRTEEELNGVLKEFEQSTTEEG</sequence>
<accession>A0ABS6RUJ6</accession>
<evidence type="ECO:0000256" key="4">
    <source>
        <dbReference type="ARBA" id="ARBA00022801"/>
    </source>
</evidence>
<evidence type="ECO:0000256" key="6">
    <source>
        <dbReference type="NCBIfam" id="TIGR01280"/>
    </source>
</evidence>
<comment type="similarity">
    <text evidence="1">Belongs to the XseB family.</text>
</comment>
<name>A0ABS6RUJ6_9BACT</name>
<keyword evidence="3" id="KW-0540">Nuclease</keyword>
<comment type="caution">
    <text evidence="8">The sequence shown here is derived from an EMBL/GenBank/DDBJ whole genome shotgun (WGS) entry which is preliminary data.</text>
</comment>
<organism evidence="8 9">
    <name type="scientific">Candidatus Magnetobacterium casense</name>
    <dbReference type="NCBI Taxonomy" id="1455061"/>
    <lineage>
        <taxon>Bacteria</taxon>
        <taxon>Pseudomonadati</taxon>
        <taxon>Nitrospirota</taxon>
        <taxon>Thermodesulfovibrionia</taxon>
        <taxon>Thermodesulfovibrionales</taxon>
        <taxon>Candidatus Magnetobacteriaceae</taxon>
        <taxon>Candidatus Magnetobacterium</taxon>
    </lineage>
</organism>
<gene>
    <name evidence="8" type="primary">xseB</name>
    <name evidence="8" type="ORF">HWQ67_01770</name>
</gene>
<dbReference type="Proteomes" id="UP001196980">
    <property type="component" value="Unassembled WGS sequence"/>
</dbReference>
<dbReference type="InterPro" id="IPR003761">
    <property type="entry name" value="Exonuc_VII_S"/>
</dbReference>
<dbReference type="GO" id="GO:0008855">
    <property type="term" value="F:exodeoxyribonuclease VII activity"/>
    <property type="evidence" value="ECO:0007669"/>
    <property type="project" value="UniProtKB-EC"/>
</dbReference>
<dbReference type="InterPro" id="IPR037004">
    <property type="entry name" value="Exonuc_VII_ssu_sf"/>
</dbReference>
<dbReference type="Gene3D" id="1.10.287.1040">
    <property type="entry name" value="Exonuclease VII, small subunit"/>
    <property type="match status" value="1"/>
</dbReference>
<dbReference type="EMBL" id="JABXWD010000017">
    <property type="protein sequence ID" value="MBV6340303.1"/>
    <property type="molecule type" value="Genomic_DNA"/>
</dbReference>
<feature type="coiled-coil region" evidence="7">
    <location>
        <begin position="35"/>
        <end position="69"/>
    </location>
</feature>
<dbReference type="EC" id="3.1.11.6" evidence="6"/>
<proteinExistence type="inferred from homology"/>